<protein>
    <submittedName>
        <fullName evidence="2">Uncharacterized protein</fullName>
    </submittedName>
</protein>
<sequence length="85" mass="9302">MPIQTSHAVRMRGHTASPPLGGVHMALLPRRHLHRTDSHPAIPARSPLSPPLLSHLSLPFLTPSLTPLPHPPFPSLLPIHITIQH</sequence>
<feature type="region of interest" description="Disordered" evidence="1">
    <location>
        <begin position="1"/>
        <end position="22"/>
    </location>
</feature>
<name>A0AAV2KA36_KNICA</name>
<evidence type="ECO:0000313" key="3">
    <source>
        <dbReference type="Proteomes" id="UP001497482"/>
    </source>
</evidence>
<dbReference type="AlphaFoldDB" id="A0AAV2KA36"/>
<dbReference type="Proteomes" id="UP001497482">
    <property type="component" value="Chromosome 17"/>
</dbReference>
<evidence type="ECO:0000313" key="2">
    <source>
        <dbReference type="EMBL" id="CAL1585895.1"/>
    </source>
</evidence>
<reference evidence="2 3" key="1">
    <citation type="submission" date="2024-04" db="EMBL/GenBank/DDBJ databases">
        <authorList>
            <person name="Waldvogel A.-M."/>
            <person name="Schoenle A."/>
        </authorList>
    </citation>
    <scope>NUCLEOTIDE SEQUENCE [LARGE SCALE GENOMIC DNA]</scope>
</reference>
<organism evidence="2 3">
    <name type="scientific">Knipowitschia caucasica</name>
    <name type="common">Caucasian dwarf goby</name>
    <name type="synonym">Pomatoschistus caucasicus</name>
    <dbReference type="NCBI Taxonomy" id="637954"/>
    <lineage>
        <taxon>Eukaryota</taxon>
        <taxon>Metazoa</taxon>
        <taxon>Chordata</taxon>
        <taxon>Craniata</taxon>
        <taxon>Vertebrata</taxon>
        <taxon>Euteleostomi</taxon>
        <taxon>Actinopterygii</taxon>
        <taxon>Neopterygii</taxon>
        <taxon>Teleostei</taxon>
        <taxon>Neoteleostei</taxon>
        <taxon>Acanthomorphata</taxon>
        <taxon>Gobiaria</taxon>
        <taxon>Gobiiformes</taxon>
        <taxon>Gobioidei</taxon>
        <taxon>Gobiidae</taxon>
        <taxon>Gobiinae</taxon>
        <taxon>Knipowitschia</taxon>
    </lineage>
</organism>
<dbReference type="EMBL" id="OZ035839">
    <property type="protein sequence ID" value="CAL1585895.1"/>
    <property type="molecule type" value="Genomic_DNA"/>
</dbReference>
<evidence type="ECO:0000256" key="1">
    <source>
        <dbReference type="SAM" id="MobiDB-lite"/>
    </source>
</evidence>
<gene>
    <name evidence="2" type="ORF">KC01_LOCUS16062</name>
</gene>
<keyword evidence="3" id="KW-1185">Reference proteome</keyword>
<proteinExistence type="predicted"/>
<accession>A0AAV2KA36</accession>